<accession>A0ABC8RFW2</accession>
<dbReference type="AlphaFoldDB" id="A0ABC8RFW2"/>
<dbReference type="Pfam" id="PF01486">
    <property type="entry name" value="K-box"/>
    <property type="match status" value="1"/>
</dbReference>
<feature type="domain" description="K-box" evidence="1">
    <location>
        <begin position="22"/>
        <end position="112"/>
    </location>
</feature>
<keyword evidence="3" id="KW-1185">Reference proteome</keyword>
<sequence length="176" mass="20018">MASTLERYQRCSYGASRPAKDSQSIYQEYLNLKAEVEALQQSQRHFLGEDLGQLSTKELEHLERQLDSSLNTIRSTRTQYMLDQLSDLQQKEQTLLEVNNGLRSKLEECTASLQPSWEAGGNNMEYRLQPSQPDLFFEPLDCNHTLQIGYNPMASAQLNIATSTQNTNGIVPGWML</sequence>
<evidence type="ECO:0000259" key="1">
    <source>
        <dbReference type="PROSITE" id="PS51297"/>
    </source>
</evidence>
<dbReference type="InterPro" id="IPR002487">
    <property type="entry name" value="TF_Kbox"/>
</dbReference>
<gene>
    <name evidence="2" type="ORF">ILEXP_LOCUS10123</name>
</gene>
<evidence type="ECO:0000313" key="2">
    <source>
        <dbReference type="EMBL" id="CAK9142440.1"/>
    </source>
</evidence>
<comment type="caution">
    <text evidence="2">The sequence shown here is derived from an EMBL/GenBank/DDBJ whole genome shotgun (WGS) entry which is preliminary data.</text>
</comment>
<protein>
    <recommendedName>
        <fullName evidence="1">K-box domain-containing protein</fullName>
    </recommendedName>
</protein>
<organism evidence="2 3">
    <name type="scientific">Ilex paraguariensis</name>
    <name type="common">yerba mate</name>
    <dbReference type="NCBI Taxonomy" id="185542"/>
    <lineage>
        <taxon>Eukaryota</taxon>
        <taxon>Viridiplantae</taxon>
        <taxon>Streptophyta</taxon>
        <taxon>Embryophyta</taxon>
        <taxon>Tracheophyta</taxon>
        <taxon>Spermatophyta</taxon>
        <taxon>Magnoliopsida</taxon>
        <taxon>eudicotyledons</taxon>
        <taxon>Gunneridae</taxon>
        <taxon>Pentapetalae</taxon>
        <taxon>asterids</taxon>
        <taxon>campanulids</taxon>
        <taxon>Aquifoliales</taxon>
        <taxon>Aquifoliaceae</taxon>
        <taxon>Ilex</taxon>
    </lineage>
</organism>
<evidence type="ECO:0000313" key="3">
    <source>
        <dbReference type="Proteomes" id="UP001642360"/>
    </source>
</evidence>
<dbReference type="EMBL" id="CAUOFW020001225">
    <property type="protein sequence ID" value="CAK9142440.1"/>
    <property type="molecule type" value="Genomic_DNA"/>
</dbReference>
<name>A0ABC8RFW2_9AQUA</name>
<proteinExistence type="predicted"/>
<reference evidence="2 3" key="1">
    <citation type="submission" date="2024-02" db="EMBL/GenBank/DDBJ databases">
        <authorList>
            <person name="Vignale AGUSTIN F."/>
            <person name="Sosa J E."/>
            <person name="Modenutti C."/>
        </authorList>
    </citation>
    <scope>NUCLEOTIDE SEQUENCE [LARGE SCALE GENOMIC DNA]</scope>
</reference>
<dbReference type="Proteomes" id="UP001642360">
    <property type="component" value="Unassembled WGS sequence"/>
</dbReference>
<dbReference type="PROSITE" id="PS51297">
    <property type="entry name" value="K_BOX"/>
    <property type="match status" value="1"/>
</dbReference>